<dbReference type="GeneID" id="80801653"/>
<name>A0A2A7UWC0_COMTR</name>
<dbReference type="Pfam" id="PF00990">
    <property type="entry name" value="GGDEF"/>
    <property type="match status" value="1"/>
</dbReference>
<dbReference type="SMART" id="SM00267">
    <property type="entry name" value="GGDEF"/>
    <property type="match status" value="1"/>
</dbReference>
<dbReference type="PROSITE" id="PS50887">
    <property type="entry name" value="GGDEF"/>
    <property type="match status" value="1"/>
</dbReference>
<dbReference type="InterPro" id="IPR000700">
    <property type="entry name" value="PAS-assoc_C"/>
</dbReference>
<dbReference type="Proteomes" id="UP000220246">
    <property type="component" value="Unassembled WGS sequence"/>
</dbReference>
<dbReference type="PROSITE" id="PS50113">
    <property type="entry name" value="PAC"/>
    <property type="match status" value="2"/>
</dbReference>
<evidence type="ECO:0000259" key="2">
    <source>
        <dbReference type="PROSITE" id="PS50113"/>
    </source>
</evidence>
<dbReference type="GO" id="GO:0003824">
    <property type="term" value="F:catalytic activity"/>
    <property type="evidence" value="ECO:0007669"/>
    <property type="project" value="UniProtKB-ARBA"/>
</dbReference>
<keyword evidence="5" id="KW-1185">Reference proteome</keyword>
<evidence type="ECO:0000259" key="1">
    <source>
        <dbReference type="PROSITE" id="PS50112"/>
    </source>
</evidence>
<dbReference type="Pfam" id="PF13426">
    <property type="entry name" value="PAS_9"/>
    <property type="match status" value="2"/>
</dbReference>
<evidence type="ECO:0000313" key="5">
    <source>
        <dbReference type="Proteomes" id="UP000220246"/>
    </source>
</evidence>
<dbReference type="SUPFAM" id="SSF55073">
    <property type="entry name" value="Nucleotide cyclase"/>
    <property type="match status" value="1"/>
</dbReference>
<dbReference type="InterPro" id="IPR001610">
    <property type="entry name" value="PAC"/>
</dbReference>
<accession>A0A2A7UWC0</accession>
<dbReference type="CDD" id="cd01949">
    <property type="entry name" value="GGDEF"/>
    <property type="match status" value="1"/>
</dbReference>
<dbReference type="InterPro" id="IPR052163">
    <property type="entry name" value="DGC-Regulatory_Protein"/>
</dbReference>
<evidence type="ECO:0000259" key="3">
    <source>
        <dbReference type="PROSITE" id="PS50887"/>
    </source>
</evidence>
<feature type="domain" description="PAC" evidence="2">
    <location>
        <begin position="84"/>
        <end position="138"/>
    </location>
</feature>
<reference evidence="5" key="1">
    <citation type="submission" date="2017-09" db="EMBL/GenBank/DDBJ databases">
        <title>FDA dAtabase for Regulatory Grade micrObial Sequences (FDA-ARGOS): Supporting development and validation of Infectious Disease Dx tests.</title>
        <authorList>
            <person name="Minogue T."/>
            <person name="Wolcott M."/>
            <person name="Wasieloski L."/>
            <person name="Aguilar W."/>
            <person name="Moore D."/>
            <person name="Tallon L."/>
            <person name="Sadzewicz L."/>
            <person name="Ott S."/>
            <person name="Zhao X."/>
            <person name="Nagaraj S."/>
            <person name="Vavikolanu K."/>
            <person name="Aluvathingal J."/>
            <person name="Nadendla S."/>
            <person name="Sichtig H."/>
        </authorList>
    </citation>
    <scope>NUCLEOTIDE SEQUENCE [LARGE SCALE GENOMIC DNA]</scope>
    <source>
        <strain evidence="5">FDAARGOS_394</strain>
    </source>
</reference>
<dbReference type="SMART" id="SM00086">
    <property type="entry name" value="PAC"/>
    <property type="match status" value="2"/>
</dbReference>
<dbReference type="RefSeq" id="WP_083520179.1">
    <property type="nucleotide sequence ID" value="NZ_PDEA01000001.1"/>
</dbReference>
<dbReference type="AlphaFoldDB" id="A0A2A7UWC0"/>
<dbReference type="NCBIfam" id="TIGR00254">
    <property type="entry name" value="GGDEF"/>
    <property type="match status" value="1"/>
</dbReference>
<dbReference type="SUPFAM" id="SSF55785">
    <property type="entry name" value="PYP-like sensor domain (PAS domain)"/>
    <property type="match status" value="2"/>
</dbReference>
<organism evidence="4 5">
    <name type="scientific">Comamonas terrigena</name>
    <dbReference type="NCBI Taxonomy" id="32013"/>
    <lineage>
        <taxon>Bacteria</taxon>
        <taxon>Pseudomonadati</taxon>
        <taxon>Pseudomonadota</taxon>
        <taxon>Betaproteobacteria</taxon>
        <taxon>Burkholderiales</taxon>
        <taxon>Comamonadaceae</taxon>
        <taxon>Comamonas</taxon>
    </lineage>
</organism>
<dbReference type="InterPro" id="IPR035965">
    <property type="entry name" value="PAS-like_dom_sf"/>
</dbReference>
<dbReference type="PANTHER" id="PTHR46663:SF4">
    <property type="entry name" value="DIGUANYLATE CYCLASE DGCT-RELATED"/>
    <property type="match status" value="1"/>
</dbReference>
<gene>
    <name evidence="4" type="ORF">CRM82_13600</name>
</gene>
<proteinExistence type="predicted"/>
<dbReference type="OrthoDB" id="9813903at2"/>
<dbReference type="STRING" id="1219032.GCA_001515545_00073"/>
<dbReference type="InterPro" id="IPR000014">
    <property type="entry name" value="PAS"/>
</dbReference>
<dbReference type="InterPro" id="IPR029787">
    <property type="entry name" value="Nucleotide_cyclase"/>
</dbReference>
<dbReference type="Gene3D" id="3.30.70.270">
    <property type="match status" value="1"/>
</dbReference>
<dbReference type="SMART" id="SM00091">
    <property type="entry name" value="PAS"/>
    <property type="match status" value="2"/>
</dbReference>
<feature type="domain" description="PAS" evidence="1">
    <location>
        <begin position="8"/>
        <end position="83"/>
    </location>
</feature>
<dbReference type="FunFam" id="3.30.70.270:FF:000001">
    <property type="entry name" value="Diguanylate cyclase domain protein"/>
    <property type="match status" value="1"/>
</dbReference>
<protein>
    <submittedName>
        <fullName evidence="4">Sensor domain-containing diguanylate cyclase</fullName>
    </submittedName>
</protein>
<dbReference type="Gene3D" id="3.30.450.20">
    <property type="entry name" value="PAS domain"/>
    <property type="match status" value="2"/>
</dbReference>
<dbReference type="NCBIfam" id="TIGR00229">
    <property type="entry name" value="sensory_box"/>
    <property type="match status" value="2"/>
</dbReference>
<comment type="caution">
    <text evidence="4">The sequence shown here is derived from an EMBL/GenBank/DDBJ whole genome shotgun (WGS) entry which is preliminary data.</text>
</comment>
<sequence>MHTFPAFKSDLLQVALEQSFNAVMITNAERGGGGPVIVYCNAALCAMTGYSEAELLGQSPRMLQGPATDRAVLDRLRHCLEQGLFFEGAAINYRKNGEAYHLEWNISPVRDGAGEIRYFVSVQRDVSERVQADQERNLLAQALNASNDAILITDDTWTIVYANQACEALTGYARSELLGQSPMLLRSGMHEPGFYEALQACLLRGEGFRGTFINRHKNGSLYYAEQSIAALHNSAGKISHYVGVSKDITPQVQRETVLREQASRDKLTGLLNRHAGEYELQHCQMHALASGQGFGVILGDLDHFKRINDSWGHRTGDLVLKSVAAVLLQSVRSTDYVVRWGGEEFLVILPDVTLEMAQELAERIRSSVQGYSVPNAGHCSISLGVGVWQLGEAEESLLQRIDAALYASKERGRNRVTMAAQGGGAEARDTSGAARRDLHTLSTGRWLATDRGTQPHSPVLQT</sequence>
<dbReference type="PANTHER" id="PTHR46663">
    <property type="entry name" value="DIGUANYLATE CYCLASE DGCT-RELATED"/>
    <property type="match status" value="1"/>
</dbReference>
<evidence type="ECO:0000313" key="4">
    <source>
        <dbReference type="EMBL" id="PEH89496.1"/>
    </source>
</evidence>
<feature type="domain" description="PAS" evidence="1">
    <location>
        <begin position="135"/>
        <end position="181"/>
    </location>
</feature>
<dbReference type="CDD" id="cd00130">
    <property type="entry name" value="PAS"/>
    <property type="match status" value="2"/>
</dbReference>
<feature type="domain" description="PAC" evidence="2">
    <location>
        <begin position="206"/>
        <end position="260"/>
    </location>
</feature>
<feature type="domain" description="GGDEF" evidence="3">
    <location>
        <begin position="292"/>
        <end position="421"/>
    </location>
</feature>
<dbReference type="InterPro" id="IPR043128">
    <property type="entry name" value="Rev_trsase/Diguanyl_cyclase"/>
</dbReference>
<dbReference type="PROSITE" id="PS50112">
    <property type="entry name" value="PAS"/>
    <property type="match status" value="2"/>
</dbReference>
<dbReference type="EMBL" id="PDEA01000001">
    <property type="protein sequence ID" value="PEH89496.1"/>
    <property type="molecule type" value="Genomic_DNA"/>
</dbReference>
<dbReference type="InterPro" id="IPR000160">
    <property type="entry name" value="GGDEF_dom"/>
</dbReference>